<evidence type="ECO:0008006" key="7">
    <source>
        <dbReference type="Google" id="ProtNLM"/>
    </source>
</evidence>
<dbReference type="InterPro" id="IPR007342">
    <property type="entry name" value="PsuG"/>
</dbReference>
<dbReference type="PANTHER" id="PTHR42909">
    <property type="entry name" value="ZGC:136858"/>
    <property type="match status" value="1"/>
</dbReference>
<keyword evidence="2" id="KW-0378">Hydrolase</keyword>
<dbReference type="GO" id="GO:0016798">
    <property type="term" value="F:hydrolase activity, acting on glycosyl bonds"/>
    <property type="evidence" value="ECO:0007669"/>
    <property type="project" value="UniProtKB-KW"/>
</dbReference>
<evidence type="ECO:0000256" key="1">
    <source>
        <dbReference type="ARBA" id="ARBA00022723"/>
    </source>
</evidence>
<gene>
    <name evidence="6" type="ORF">S12H4_52604</name>
</gene>
<keyword evidence="1" id="KW-0479">Metal-binding</keyword>
<proteinExistence type="predicted"/>
<evidence type="ECO:0000313" key="6">
    <source>
        <dbReference type="EMBL" id="GAJ09268.1"/>
    </source>
</evidence>
<evidence type="ECO:0000256" key="4">
    <source>
        <dbReference type="ARBA" id="ARBA00023239"/>
    </source>
</evidence>
<keyword evidence="5" id="KW-0326">Glycosidase</keyword>
<protein>
    <recommendedName>
        <fullName evidence="7">Pseudouridine-5'-phosphate glycosidase</fullName>
    </recommendedName>
</protein>
<evidence type="ECO:0000256" key="2">
    <source>
        <dbReference type="ARBA" id="ARBA00022801"/>
    </source>
</evidence>
<dbReference type="GO" id="GO:0046872">
    <property type="term" value="F:metal ion binding"/>
    <property type="evidence" value="ECO:0007669"/>
    <property type="project" value="UniProtKB-KW"/>
</dbReference>
<dbReference type="PANTHER" id="PTHR42909:SF1">
    <property type="entry name" value="CARBOHYDRATE KINASE PFKB DOMAIN-CONTAINING PROTEIN"/>
    <property type="match status" value="1"/>
</dbReference>
<accession>X1TV86</accession>
<name>X1TV86_9ZZZZ</name>
<dbReference type="EMBL" id="BARW01033391">
    <property type="protein sequence ID" value="GAJ09268.1"/>
    <property type="molecule type" value="Genomic_DNA"/>
</dbReference>
<dbReference type="AlphaFoldDB" id="X1TV86"/>
<evidence type="ECO:0000256" key="3">
    <source>
        <dbReference type="ARBA" id="ARBA00023211"/>
    </source>
</evidence>
<dbReference type="SUPFAM" id="SSF110581">
    <property type="entry name" value="Indigoidine synthase A-like"/>
    <property type="match status" value="1"/>
</dbReference>
<sequence>RLHIGLSPAQVEYLGSAKEILKVSRRDFSYCLAGGFDGATTVCATMIAAHMAGIAVFATGGIGGVHRGAAESWDVSADLLELARTPVIVVSAGAKAILDLPATLEFLVTAVTAPH</sequence>
<keyword evidence="3" id="KW-0464">Manganese</keyword>
<keyword evidence="4" id="KW-0456">Lyase</keyword>
<comment type="caution">
    <text evidence="6">The sequence shown here is derived from an EMBL/GenBank/DDBJ whole genome shotgun (WGS) entry which is preliminary data.</text>
</comment>
<dbReference type="GO" id="GO:0005737">
    <property type="term" value="C:cytoplasm"/>
    <property type="evidence" value="ECO:0007669"/>
    <property type="project" value="TreeGrafter"/>
</dbReference>
<reference evidence="6" key="1">
    <citation type="journal article" date="2014" name="Front. Microbiol.">
        <title>High frequency of phylogenetically diverse reductive dehalogenase-homologous genes in deep subseafloor sedimentary metagenomes.</title>
        <authorList>
            <person name="Kawai M."/>
            <person name="Futagami T."/>
            <person name="Toyoda A."/>
            <person name="Takaki Y."/>
            <person name="Nishi S."/>
            <person name="Hori S."/>
            <person name="Arai W."/>
            <person name="Tsubouchi T."/>
            <person name="Morono Y."/>
            <person name="Uchiyama I."/>
            <person name="Ito T."/>
            <person name="Fujiyama A."/>
            <person name="Inagaki F."/>
            <person name="Takami H."/>
        </authorList>
    </citation>
    <scope>NUCLEOTIDE SEQUENCE</scope>
    <source>
        <strain evidence="6">Expedition CK06-06</strain>
    </source>
</reference>
<dbReference type="GO" id="GO:0004730">
    <property type="term" value="F:pseudouridylate synthase activity"/>
    <property type="evidence" value="ECO:0007669"/>
    <property type="project" value="InterPro"/>
</dbReference>
<evidence type="ECO:0000256" key="5">
    <source>
        <dbReference type="ARBA" id="ARBA00023295"/>
    </source>
</evidence>
<dbReference type="Pfam" id="PF04227">
    <property type="entry name" value="Indigoidine_A"/>
    <property type="match status" value="1"/>
</dbReference>
<organism evidence="6">
    <name type="scientific">marine sediment metagenome</name>
    <dbReference type="NCBI Taxonomy" id="412755"/>
    <lineage>
        <taxon>unclassified sequences</taxon>
        <taxon>metagenomes</taxon>
        <taxon>ecological metagenomes</taxon>
    </lineage>
</organism>
<dbReference type="InterPro" id="IPR022830">
    <property type="entry name" value="Indigdn_synthA-like"/>
</dbReference>
<dbReference type="Gene3D" id="3.40.1790.10">
    <property type="entry name" value="Indigoidine synthase domain"/>
    <property type="match status" value="1"/>
</dbReference>
<feature type="non-terminal residue" evidence="6">
    <location>
        <position position="1"/>
    </location>
</feature>